<evidence type="ECO:0000256" key="1">
    <source>
        <dbReference type="SAM" id="Phobius"/>
    </source>
</evidence>
<dbReference type="EMBL" id="QGNZ01000001">
    <property type="protein sequence ID" value="PWS29501.1"/>
    <property type="molecule type" value="Genomic_DNA"/>
</dbReference>
<feature type="transmembrane region" description="Helical" evidence="1">
    <location>
        <begin position="68"/>
        <end position="86"/>
    </location>
</feature>
<dbReference type="OrthoDB" id="118637at2"/>
<evidence type="ECO:0008006" key="4">
    <source>
        <dbReference type="Google" id="ProtNLM"/>
    </source>
</evidence>
<organism evidence="2 3">
    <name type="scientific">Pedobacter yonginense</name>
    <dbReference type="NCBI Taxonomy" id="651869"/>
    <lineage>
        <taxon>Bacteria</taxon>
        <taxon>Pseudomonadati</taxon>
        <taxon>Bacteroidota</taxon>
        <taxon>Sphingobacteriia</taxon>
        <taxon>Sphingobacteriales</taxon>
        <taxon>Sphingobacteriaceae</taxon>
        <taxon>Pedobacter</taxon>
    </lineage>
</organism>
<accession>A0A317ERG1</accession>
<dbReference type="InterPro" id="IPR023393">
    <property type="entry name" value="START-like_dom_sf"/>
</dbReference>
<gene>
    <name evidence="2" type="ORF">DHW03_06740</name>
</gene>
<feature type="transmembrane region" description="Helical" evidence="1">
    <location>
        <begin position="37"/>
        <end position="56"/>
    </location>
</feature>
<dbReference type="Gene3D" id="3.30.530.20">
    <property type="match status" value="1"/>
</dbReference>
<keyword evidence="1" id="KW-0812">Transmembrane</keyword>
<dbReference type="SUPFAM" id="SSF55961">
    <property type="entry name" value="Bet v1-like"/>
    <property type="match status" value="1"/>
</dbReference>
<comment type="caution">
    <text evidence="2">The sequence shown here is derived from an EMBL/GenBank/DDBJ whole genome shotgun (WGS) entry which is preliminary data.</text>
</comment>
<keyword evidence="1" id="KW-0472">Membrane</keyword>
<feature type="transmembrane region" description="Helical" evidence="1">
    <location>
        <begin position="92"/>
        <end position="111"/>
    </location>
</feature>
<reference evidence="2 3" key="1">
    <citation type="submission" date="2018-05" db="EMBL/GenBank/DDBJ databases">
        <title>Pedobacter paludis sp. nov., isolated from wetland soil.</title>
        <authorList>
            <person name="Zhang Y."/>
            <person name="Wang G."/>
        </authorList>
    </citation>
    <scope>NUCLEOTIDE SEQUENCE [LARGE SCALE GENOMIC DNA]</scope>
    <source>
        <strain evidence="2 3">KCTC22721</strain>
    </source>
</reference>
<evidence type="ECO:0000313" key="2">
    <source>
        <dbReference type="EMBL" id="PWS29501.1"/>
    </source>
</evidence>
<dbReference type="Proteomes" id="UP000245379">
    <property type="component" value="Unassembled WGS sequence"/>
</dbReference>
<dbReference type="AlphaFoldDB" id="A0A317ERG1"/>
<protein>
    <recommendedName>
        <fullName evidence="4">Polyketide cyclase</fullName>
    </recommendedName>
</protein>
<keyword evidence="1" id="KW-1133">Transmembrane helix</keyword>
<dbReference type="RefSeq" id="WP_109924925.1">
    <property type="nucleotide sequence ID" value="NZ_QGNZ01000001.1"/>
</dbReference>
<keyword evidence="3" id="KW-1185">Reference proteome</keyword>
<evidence type="ECO:0000313" key="3">
    <source>
        <dbReference type="Proteomes" id="UP000245379"/>
    </source>
</evidence>
<feature type="transmembrane region" description="Helical" evidence="1">
    <location>
        <begin position="12"/>
        <end position="31"/>
    </location>
</feature>
<proteinExistence type="predicted"/>
<name>A0A317ERG1_9SPHI</name>
<sequence>MNPSSKSNKVLGFIISNLIILAIIAINRSLHVEKTGVLVYSQFVILPMLMGIISAWFWRDYKLKTKTIVGYAVINSLLAIALSYLFLGEGVICLIIVSPLILVFVITGSFIGKMMFRKKNQTLNVSIVSLLFMVFVVDSISDHHYENMVSDEIIINAPASTIWKNVVAFEKINAPNQYWLFKIGMPSPKQTTVTGYHNGAGRKCIFSNGYTFDEKIVAFDVNKNLTFDIVAQPQDPEIMGHIDIKRGQFLLKDNGNGTTTLIGNSWYKLRVFPIWYYDVWAESITRNVHLRVMDHIKELSEQ</sequence>